<dbReference type="EMBL" id="JABFAB010000004">
    <property type="protein sequence ID" value="MBA0646611.1"/>
    <property type="molecule type" value="Genomic_DNA"/>
</dbReference>
<accession>A0A7J8U848</accession>
<feature type="compositionally biased region" description="Polar residues" evidence="1">
    <location>
        <begin position="15"/>
        <end position="27"/>
    </location>
</feature>
<feature type="region of interest" description="Disordered" evidence="1">
    <location>
        <begin position="1"/>
        <end position="27"/>
    </location>
</feature>
<evidence type="ECO:0000313" key="2">
    <source>
        <dbReference type="EMBL" id="MBA0646611.1"/>
    </source>
</evidence>
<evidence type="ECO:0000313" key="3">
    <source>
        <dbReference type="Proteomes" id="UP000593573"/>
    </source>
</evidence>
<organism evidence="2 3">
    <name type="scientific">Gossypium klotzschianum</name>
    <dbReference type="NCBI Taxonomy" id="34286"/>
    <lineage>
        <taxon>Eukaryota</taxon>
        <taxon>Viridiplantae</taxon>
        <taxon>Streptophyta</taxon>
        <taxon>Embryophyta</taxon>
        <taxon>Tracheophyta</taxon>
        <taxon>Spermatophyta</taxon>
        <taxon>Magnoliopsida</taxon>
        <taxon>eudicotyledons</taxon>
        <taxon>Gunneridae</taxon>
        <taxon>Pentapetalae</taxon>
        <taxon>rosids</taxon>
        <taxon>malvids</taxon>
        <taxon>Malvales</taxon>
        <taxon>Malvaceae</taxon>
        <taxon>Malvoideae</taxon>
        <taxon>Gossypium</taxon>
    </lineage>
</organism>
<gene>
    <name evidence="2" type="ORF">Goklo_014565</name>
</gene>
<sequence length="27" mass="3038">MWKLEGATDLVTPNPIRNTSLSEISQH</sequence>
<evidence type="ECO:0000256" key="1">
    <source>
        <dbReference type="SAM" id="MobiDB-lite"/>
    </source>
</evidence>
<dbReference type="Proteomes" id="UP000593573">
    <property type="component" value="Unassembled WGS sequence"/>
</dbReference>
<dbReference type="AlphaFoldDB" id="A0A7J8U848"/>
<protein>
    <submittedName>
        <fullName evidence="2">Uncharacterized protein</fullName>
    </submittedName>
</protein>
<reference evidence="2 3" key="1">
    <citation type="journal article" date="2019" name="Genome Biol. Evol.">
        <title>Insights into the evolution of the New World diploid cottons (Gossypium, subgenus Houzingenia) based on genome sequencing.</title>
        <authorList>
            <person name="Grover C.E."/>
            <person name="Arick M.A. 2nd"/>
            <person name="Thrash A."/>
            <person name="Conover J.L."/>
            <person name="Sanders W.S."/>
            <person name="Peterson D.G."/>
            <person name="Frelichowski J.E."/>
            <person name="Scheffler J.A."/>
            <person name="Scheffler B.E."/>
            <person name="Wendel J.F."/>
        </authorList>
    </citation>
    <scope>NUCLEOTIDE SEQUENCE [LARGE SCALE GENOMIC DNA]</scope>
    <source>
        <strain evidence="2">57</strain>
        <tissue evidence="2">Leaf</tissue>
    </source>
</reference>
<proteinExistence type="predicted"/>
<keyword evidence="3" id="KW-1185">Reference proteome</keyword>
<comment type="caution">
    <text evidence="2">The sequence shown here is derived from an EMBL/GenBank/DDBJ whole genome shotgun (WGS) entry which is preliminary data.</text>
</comment>
<name>A0A7J8U848_9ROSI</name>